<organism evidence="2 3">
    <name type="scientific">Rarobacter incanus</name>
    <dbReference type="NCBI Taxonomy" id="153494"/>
    <lineage>
        <taxon>Bacteria</taxon>
        <taxon>Bacillati</taxon>
        <taxon>Actinomycetota</taxon>
        <taxon>Actinomycetes</taxon>
        <taxon>Micrococcales</taxon>
        <taxon>Rarobacteraceae</taxon>
        <taxon>Rarobacter</taxon>
    </lineage>
</organism>
<dbReference type="Proteomes" id="UP000316181">
    <property type="component" value="Unassembled WGS sequence"/>
</dbReference>
<comment type="caution">
    <text evidence="2">The sequence shown here is derived from an EMBL/GenBank/DDBJ whole genome shotgun (WGS) entry which is preliminary data.</text>
</comment>
<dbReference type="EMBL" id="VFNV01000001">
    <property type="protein sequence ID" value="TQK76142.1"/>
    <property type="molecule type" value="Genomic_DNA"/>
</dbReference>
<dbReference type="SUPFAM" id="SSF52218">
    <property type="entry name" value="Flavoproteins"/>
    <property type="match status" value="1"/>
</dbReference>
<dbReference type="GO" id="GO:0010181">
    <property type="term" value="F:FMN binding"/>
    <property type="evidence" value="ECO:0007669"/>
    <property type="project" value="InterPro"/>
</dbReference>
<proteinExistence type="predicted"/>
<dbReference type="AlphaFoldDB" id="A0A542SNJ0"/>
<dbReference type="Pfam" id="PF07972">
    <property type="entry name" value="Flavodoxin_NdrI"/>
    <property type="match status" value="1"/>
</dbReference>
<dbReference type="PANTHER" id="PTHR37297:SF1">
    <property type="entry name" value="PROTEIN NRDI"/>
    <property type="match status" value="1"/>
</dbReference>
<dbReference type="InterPro" id="IPR029039">
    <property type="entry name" value="Flavoprotein-like_sf"/>
</dbReference>
<dbReference type="PANTHER" id="PTHR37297">
    <property type="entry name" value="PROTEIN NRDI"/>
    <property type="match status" value="1"/>
</dbReference>
<reference evidence="2 3" key="1">
    <citation type="submission" date="2019-06" db="EMBL/GenBank/DDBJ databases">
        <title>Sequencing the genomes of 1000 actinobacteria strains.</title>
        <authorList>
            <person name="Klenk H.-P."/>
        </authorList>
    </citation>
    <scope>NUCLEOTIDE SEQUENCE [LARGE SCALE GENOMIC DNA]</scope>
    <source>
        <strain evidence="2 3">DSM 10596</strain>
    </source>
</reference>
<sequence length="176" mass="19589">MSPTAGRLGAPQLYDRRPRRPARGPRARYANRVSVRQVPVYYYSSASGMVRDFAHRLCRPIFDLADREVRTTVPDGPWVLLTPSYKTGNSENDTVPEPVKRFLGDAVTRRRLVGVIGSGNRNFGAHYQAAARSVAKASGRPMLLEFELQGTQWDVQDAQRILTELDQALSGESESA</sequence>
<gene>
    <name evidence="2" type="ORF">FB389_0800</name>
</gene>
<evidence type="ECO:0000313" key="2">
    <source>
        <dbReference type="EMBL" id="TQK76142.1"/>
    </source>
</evidence>
<evidence type="ECO:0000313" key="3">
    <source>
        <dbReference type="Proteomes" id="UP000316181"/>
    </source>
</evidence>
<dbReference type="InterPro" id="IPR004465">
    <property type="entry name" value="RNR_NrdI"/>
</dbReference>
<name>A0A542SNJ0_9MICO</name>
<dbReference type="NCBIfam" id="TIGR00333">
    <property type="entry name" value="nrdI"/>
    <property type="match status" value="1"/>
</dbReference>
<feature type="compositionally biased region" description="Basic residues" evidence="1">
    <location>
        <begin position="17"/>
        <end position="26"/>
    </location>
</feature>
<feature type="region of interest" description="Disordered" evidence="1">
    <location>
        <begin position="1"/>
        <end position="26"/>
    </location>
</feature>
<keyword evidence="3" id="KW-1185">Reference proteome</keyword>
<dbReference type="Gene3D" id="3.40.50.360">
    <property type="match status" value="1"/>
</dbReference>
<protein>
    <submittedName>
        <fullName evidence="2">Protein involved in ribonucleotide reduction</fullName>
    </submittedName>
</protein>
<accession>A0A542SNJ0</accession>
<evidence type="ECO:0000256" key="1">
    <source>
        <dbReference type="SAM" id="MobiDB-lite"/>
    </source>
</evidence>